<dbReference type="PANTHER" id="PTHR22911:SF130">
    <property type="entry name" value="BIOTIN TRANSPORTER"/>
    <property type="match status" value="1"/>
</dbReference>
<feature type="transmembrane region" description="Helical" evidence="1">
    <location>
        <begin position="248"/>
        <end position="270"/>
    </location>
</feature>
<comment type="caution">
    <text evidence="3">The sequence shown here is derived from an EMBL/GenBank/DDBJ whole genome shotgun (WGS) entry which is preliminary data.</text>
</comment>
<feature type="transmembrane region" description="Helical" evidence="1">
    <location>
        <begin position="76"/>
        <end position="94"/>
    </location>
</feature>
<feature type="transmembrane region" description="Helical" evidence="1">
    <location>
        <begin position="223"/>
        <end position="242"/>
    </location>
</feature>
<sequence>WAFSFSLIGEFLGGIDAYFAVLVRVGLAAIIFFPFVKFNAVPKKLGLKIMAIGAVQVGLMYLFFYHSFGYLKVSEVVLFTVFTPFYVTLMYDALHRTFRPLYLLSTGVAVLGAYIIRYYEIDSTFIKGFLLVQGANICFALGQSAYKKVMESHTTFTQRDGFWYFHLGALSVVGVAFVFLGDTTHTTPTLFQWGVLLWLGVIASGLGYFWWNKGACQVDAGILAIMNNALVPAGLFVNLFFWEKPTHLSSLLIGSVVIAFSLWLHHYFIASHPQTP</sequence>
<protein>
    <submittedName>
        <fullName evidence="3">EamA family transporter</fullName>
    </submittedName>
</protein>
<dbReference type="Pfam" id="PF00892">
    <property type="entry name" value="EamA"/>
    <property type="match status" value="1"/>
</dbReference>
<dbReference type="SUPFAM" id="SSF103481">
    <property type="entry name" value="Multidrug resistance efflux transporter EmrE"/>
    <property type="match status" value="1"/>
</dbReference>
<evidence type="ECO:0000256" key="1">
    <source>
        <dbReference type="SAM" id="Phobius"/>
    </source>
</evidence>
<keyword evidence="1" id="KW-1133">Transmembrane helix</keyword>
<dbReference type="EMBL" id="JAFHKK010000047">
    <property type="protein sequence ID" value="MBN2965569.1"/>
    <property type="molecule type" value="Genomic_DNA"/>
</dbReference>
<organism evidence="3 4">
    <name type="scientific">Sulfurospirillum tamanense</name>
    <dbReference type="NCBI Taxonomy" id="2813362"/>
    <lineage>
        <taxon>Bacteria</taxon>
        <taxon>Pseudomonadati</taxon>
        <taxon>Campylobacterota</taxon>
        <taxon>Epsilonproteobacteria</taxon>
        <taxon>Campylobacterales</taxon>
        <taxon>Sulfurospirillaceae</taxon>
        <taxon>Sulfurospirillum</taxon>
    </lineage>
</organism>
<dbReference type="Proteomes" id="UP000703590">
    <property type="component" value="Unassembled WGS sequence"/>
</dbReference>
<feature type="transmembrane region" description="Helical" evidence="1">
    <location>
        <begin position="162"/>
        <end position="181"/>
    </location>
</feature>
<keyword evidence="4" id="KW-1185">Reference proteome</keyword>
<evidence type="ECO:0000313" key="3">
    <source>
        <dbReference type="EMBL" id="MBN2965569.1"/>
    </source>
</evidence>
<proteinExistence type="predicted"/>
<dbReference type="PANTHER" id="PTHR22911">
    <property type="entry name" value="ACYL-MALONYL CONDENSING ENZYME-RELATED"/>
    <property type="match status" value="1"/>
</dbReference>
<feature type="transmembrane region" description="Helical" evidence="1">
    <location>
        <begin position="45"/>
        <end position="64"/>
    </location>
</feature>
<name>A0ABS2WV90_9BACT</name>
<feature type="transmembrane region" description="Helical" evidence="1">
    <location>
        <begin position="193"/>
        <end position="211"/>
    </location>
</feature>
<feature type="transmembrane region" description="Helical" evidence="1">
    <location>
        <begin position="12"/>
        <end position="33"/>
    </location>
</feature>
<dbReference type="RefSeq" id="WP_205460152.1">
    <property type="nucleotide sequence ID" value="NZ_JAFHKK010000047.1"/>
</dbReference>
<accession>A0ABS2WV90</accession>
<reference evidence="3" key="2">
    <citation type="submission" date="2021-02" db="EMBL/GenBank/DDBJ databases">
        <authorList>
            <person name="Merkel A.Y."/>
        </authorList>
    </citation>
    <scope>NUCLEOTIDE SEQUENCE</scope>
    <source>
        <strain evidence="3">T05b</strain>
    </source>
</reference>
<dbReference type="InterPro" id="IPR000620">
    <property type="entry name" value="EamA_dom"/>
</dbReference>
<feature type="non-terminal residue" evidence="3">
    <location>
        <position position="1"/>
    </location>
</feature>
<gene>
    <name evidence="3" type="ORF">JWV37_12325</name>
</gene>
<keyword evidence="1" id="KW-0812">Transmembrane</keyword>
<feature type="domain" description="EamA" evidence="2">
    <location>
        <begin position="1"/>
        <end position="117"/>
    </location>
</feature>
<dbReference type="InterPro" id="IPR037185">
    <property type="entry name" value="EmrE-like"/>
</dbReference>
<reference evidence="3" key="1">
    <citation type="submission" date="2021-02" db="EMBL/GenBank/DDBJ databases">
        <title>Sulfurospirillum tamanensis sp. nov.</title>
        <authorList>
            <person name="Frolova A."/>
            <person name="Merkel A."/>
            <person name="Slobodkin A."/>
        </authorList>
    </citation>
    <scope>NUCLEOTIDE SEQUENCE</scope>
    <source>
        <strain evidence="3">T05b</strain>
    </source>
</reference>
<feature type="transmembrane region" description="Helical" evidence="1">
    <location>
        <begin position="101"/>
        <end position="119"/>
    </location>
</feature>
<keyword evidence="1" id="KW-0472">Membrane</keyword>
<evidence type="ECO:0000313" key="4">
    <source>
        <dbReference type="Proteomes" id="UP000703590"/>
    </source>
</evidence>
<evidence type="ECO:0000259" key="2">
    <source>
        <dbReference type="Pfam" id="PF00892"/>
    </source>
</evidence>